<evidence type="ECO:0000313" key="3">
    <source>
        <dbReference type="EMBL" id="TKB98730.1"/>
    </source>
</evidence>
<dbReference type="InterPro" id="IPR027417">
    <property type="entry name" value="P-loop_NTPase"/>
</dbReference>
<proteinExistence type="predicted"/>
<dbReference type="OrthoDB" id="9768467at2"/>
<dbReference type="RefSeq" id="WP_136825544.1">
    <property type="nucleotide sequence ID" value="NZ_SWBP01000002.1"/>
</dbReference>
<dbReference type="PANTHER" id="PTHR42990:SF1">
    <property type="entry name" value="AAA+ ATPASE DOMAIN-CONTAINING PROTEIN"/>
    <property type="match status" value="1"/>
</dbReference>
<keyword evidence="3" id="KW-0547">Nucleotide-binding</keyword>
<dbReference type="InterPro" id="IPR025420">
    <property type="entry name" value="DUF4143"/>
</dbReference>
<accession>A0A4U1C5W6</accession>
<gene>
    <name evidence="3" type="ORF">FA046_06330</name>
</gene>
<protein>
    <submittedName>
        <fullName evidence="3">ATP-binding protein</fullName>
    </submittedName>
</protein>
<sequence>MEKLFQYQAALLQKVTNDFNRYLFNEVEWQERFVGIKGLRGVGKTTLLLQHLKYNLKDTSKHLYVTLDHPWFYNHTLFDLAQQFHQIGGQTLLVDEVHKLKDWSSQIKIIYDGLPDLQLIFTSSSALDLYRGEADLSRRVLSYELAGLSFREYLSFFHQIHYPKIDLTELLQNHIQHAQSLSSLFKPLSLFPDYLKKGYFPFSKGLSQHSFEARLIQTMEVTLNEDLAYIDGYNAEHIFKIKKLLGILAESVPFTANVSAIADKLEIGRNTIKNYLHALEKAGLLHFLNRDGKGISLLQKPDKIYLENTNLSYALKISPDLGTLRETFVLNQLINYSDEVFLPKEGDISINEKGNQFIFEIGGKGKSAKQIQNLENAYVIADDIETGFMNKIPLYLFGFLY</sequence>
<evidence type="ECO:0000259" key="1">
    <source>
        <dbReference type="Pfam" id="PF13173"/>
    </source>
</evidence>
<name>A0A4U1C5W6_9SPHI</name>
<organism evidence="3 4">
    <name type="scientific">Pedobacter cryophilus</name>
    <dbReference type="NCBI Taxonomy" id="2571271"/>
    <lineage>
        <taxon>Bacteria</taxon>
        <taxon>Pseudomonadati</taxon>
        <taxon>Bacteroidota</taxon>
        <taxon>Sphingobacteriia</taxon>
        <taxon>Sphingobacteriales</taxon>
        <taxon>Sphingobacteriaceae</taxon>
        <taxon>Pedobacter</taxon>
    </lineage>
</organism>
<dbReference type="Pfam" id="PF13635">
    <property type="entry name" value="DUF4143"/>
    <property type="match status" value="1"/>
</dbReference>
<feature type="domain" description="AAA" evidence="1">
    <location>
        <begin position="31"/>
        <end position="154"/>
    </location>
</feature>
<dbReference type="SUPFAM" id="SSF52540">
    <property type="entry name" value="P-loop containing nucleoside triphosphate hydrolases"/>
    <property type="match status" value="1"/>
</dbReference>
<keyword evidence="3" id="KW-0067">ATP-binding</keyword>
<feature type="domain" description="DUF4143" evidence="2">
    <location>
        <begin position="235"/>
        <end position="339"/>
    </location>
</feature>
<keyword evidence="4" id="KW-1185">Reference proteome</keyword>
<evidence type="ECO:0000313" key="4">
    <source>
        <dbReference type="Proteomes" id="UP000308181"/>
    </source>
</evidence>
<reference evidence="3 4" key="1">
    <citation type="submission" date="2019-04" db="EMBL/GenBank/DDBJ databases">
        <title>Pedobacter sp. AR-3-17 sp. nov., isolated from Arctic soil.</title>
        <authorList>
            <person name="Dahal R.H."/>
            <person name="Kim D.-U."/>
        </authorList>
    </citation>
    <scope>NUCLEOTIDE SEQUENCE [LARGE SCALE GENOMIC DNA]</scope>
    <source>
        <strain evidence="3 4">AR-3-17</strain>
    </source>
</reference>
<dbReference type="InterPro" id="IPR041682">
    <property type="entry name" value="AAA_14"/>
</dbReference>
<dbReference type="PANTHER" id="PTHR42990">
    <property type="entry name" value="ATPASE"/>
    <property type="match status" value="1"/>
</dbReference>
<dbReference type="Proteomes" id="UP000308181">
    <property type="component" value="Unassembled WGS sequence"/>
</dbReference>
<evidence type="ECO:0000259" key="2">
    <source>
        <dbReference type="Pfam" id="PF13635"/>
    </source>
</evidence>
<dbReference type="Pfam" id="PF13173">
    <property type="entry name" value="AAA_14"/>
    <property type="match status" value="1"/>
</dbReference>
<comment type="caution">
    <text evidence="3">The sequence shown here is derived from an EMBL/GenBank/DDBJ whole genome shotgun (WGS) entry which is preliminary data.</text>
</comment>
<dbReference type="AlphaFoldDB" id="A0A4U1C5W6"/>
<dbReference type="GO" id="GO:0005524">
    <property type="term" value="F:ATP binding"/>
    <property type="evidence" value="ECO:0007669"/>
    <property type="project" value="UniProtKB-KW"/>
</dbReference>
<dbReference type="EMBL" id="SWBP01000002">
    <property type="protein sequence ID" value="TKB98730.1"/>
    <property type="molecule type" value="Genomic_DNA"/>
</dbReference>